<dbReference type="Pfam" id="PF00497">
    <property type="entry name" value="SBP_bac_3"/>
    <property type="match status" value="1"/>
</dbReference>
<dbReference type="OrthoDB" id="7857781at2"/>
<evidence type="ECO:0000256" key="1">
    <source>
        <dbReference type="SAM" id="SignalP"/>
    </source>
</evidence>
<dbReference type="STRING" id="935700.jaqu_40990"/>
<dbReference type="RefSeq" id="WP_043920855.1">
    <property type="nucleotide sequence ID" value="NZ_FZPF01000001.1"/>
</dbReference>
<protein>
    <submittedName>
        <fullName evidence="3">Bacterial extracellular solute-binding protein, family 3</fullName>
    </submittedName>
</protein>
<evidence type="ECO:0000259" key="2">
    <source>
        <dbReference type="SMART" id="SM00062"/>
    </source>
</evidence>
<dbReference type="SUPFAM" id="SSF53850">
    <property type="entry name" value="Periplasmic binding protein-like II"/>
    <property type="match status" value="1"/>
</dbReference>
<dbReference type="Gene3D" id="3.40.190.10">
    <property type="entry name" value="Periplasmic binding protein-like II"/>
    <property type="match status" value="2"/>
</dbReference>
<sequence length="240" mass="26043">MSISALLRAIVLATLATFGTAKADVLRAVTADLPPYAIEADSSGFTLEVTRLAAERAGHTLEIRFLPWKRAQLLAQQSDDLLTFNLTRTKTREPLYLWIAPIIEYGNVFVTTGTVIDTFETAASAGETVTRAGTAQASIVAASGAPFLEVESPERAARMLDSGRVAAWYTHDLRAAWVWRQEARSNDLTIGAKREGGVIYLAGSLGFPEDIANDLREAIEAMRADGTYAALAERYFGKTN</sequence>
<gene>
    <name evidence="3" type="ORF">jaqu_40990</name>
</gene>
<comment type="caution">
    <text evidence="3">The sequence shown here is derived from an EMBL/GenBank/DDBJ whole genome shotgun (WGS) entry which is preliminary data.</text>
</comment>
<feature type="domain" description="Solute-binding protein family 3/N-terminal" evidence="2">
    <location>
        <begin position="25"/>
        <end position="239"/>
    </location>
</feature>
<evidence type="ECO:0000313" key="4">
    <source>
        <dbReference type="Proteomes" id="UP000032232"/>
    </source>
</evidence>
<keyword evidence="4" id="KW-1185">Reference proteome</keyword>
<feature type="chain" id="PRO_5002245380" evidence="1">
    <location>
        <begin position="24"/>
        <end position="240"/>
    </location>
</feature>
<keyword evidence="1" id="KW-0732">Signal</keyword>
<feature type="signal peptide" evidence="1">
    <location>
        <begin position="1"/>
        <end position="23"/>
    </location>
</feature>
<dbReference type="PANTHER" id="PTHR38834:SF3">
    <property type="entry name" value="SOLUTE-BINDING PROTEIN FAMILY 3_N-TERMINAL DOMAIN-CONTAINING PROTEIN"/>
    <property type="match status" value="1"/>
</dbReference>
<organism evidence="3 4">
    <name type="scientific">Jannaschia aquimarina</name>
    <dbReference type="NCBI Taxonomy" id="935700"/>
    <lineage>
        <taxon>Bacteria</taxon>
        <taxon>Pseudomonadati</taxon>
        <taxon>Pseudomonadota</taxon>
        <taxon>Alphaproteobacteria</taxon>
        <taxon>Rhodobacterales</taxon>
        <taxon>Roseobacteraceae</taxon>
        <taxon>Jannaschia</taxon>
    </lineage>
</organism>
<evidence type="ECO:0000313" key="3">
    <source>
        <dbReference type="EMBL" id="KIT14305.1"/>
    </source>
</evidence>
<dbReference type="Proteomes" id="UP000032232">
    <property type="component" value="Unassembled WGS sequence"/>
</dbReference>
<dbReference type="SMART" id="SM00062">
    <property type="entry name" value="PBPb"/>
    <property type="match status" value="1"/>
</dbReference>
<name>A0A0D1EEJ6_9RHOB</name>
<dbReference type="InterPro" id="IPR001638">
    <property type="entry name" value="Solute-binding_3/MltF_N"/>
</dbReference>
<accession>A0A0D1EEJ6</accession>
<dbReference type="AlphaFoldDB" id="A0A0D1EEJ6"/>
<dbReference type="EMBL" id="JYFE01000081">
    <property type="protein sequence ID" value="KIT14305.1"/>
    <property type="molecule type" value="Genomic_DNA"/>
</dbReference>
<dbReference type="PANTHER" id="PTHR38834">
    <property type="entry name" value="PERIPLASMIC SUBSTRATE BINDING PROTEIN FAMILY 3"/>
    <property type="match status" value="1"/>
</dbReference>
<dbReference type="PATRIC" id="fig|935700.4.peg.4225"/>
<proteinExistence type="predicted"/>
<reference evidence="3 4" key="1">
    <citation type="submission" date="2015-02" db="EMBL/GenBank/DDBJ databases">
        <title>Genome Sequence of Jannaschia aquimarina DSM28248, a member of the Roseobacter clade.</title>
        <authorList>
            <person name="Voget S."/>
            <person name="Daniel R."/>
        </authorList>
    </citation>
    <scope>NUCLEOTIDE SEQUENCE [LARGE SCALE GENOMIC DNA]</scope>
    <source>
        <strain evidence="3 4">GSW-M26</strain>
    </source>
</reference>